<dbReference type="AlphaFoldDB" id="A0ABD6E7X4"/>
<gene>
    <name evidence="1" type="ORF">AB6A40_002893</name>
</gene>
<reference evidence="1 2" key="1">
    <citation type="submission" date="2024-08" db="EMBL/GenBank/DDBJ databases">
        <title>Gnathostoma spinigerum genome.</title>
        <authorList>
            <person name="Gonzalez-Bertolin B."/>
            <person name="Monzon S."/>
            <person name="Zaballos A."/>
            <person name="Jimenez P."/>
            <person name="Dekumyoy P."/>
            <person name="Varona S."/>
            <person name="Cuesta I."/>
            <person name="Sumanam S."/>
            <person name="Adisakwattana P."/>
            <person name="Gasser R.B."/>
            <person name="Hernandez-Gonzalez A."/>
            <person name="Young N.D."/>
            <person name="Perteguer M.J."/>
        </authorList>
    </citation>
    <scope>NUCLEOTIDE SEQUENCE [LARGE SCALE GENOMIC DNA]</scope>
    <source>
        <strain evidence="1">AL3</strain>
        <tissue evidence="1">Liver</tissue>
    </source>
</reference>
<sequence>MFGSGSQISPFHEVNAVPNCHSYEYLPRYLRISLATYRQQAVITLFFTRCKSGRPSALLNGVAGVPSSPNACPVTLVRSNTRWYEWVGPKVKVVALVEMVLYYGLTEQPTLSHIDHESQNKLFFDPEVP</sequence>
<organism evidence="1 2">
    <name type="scientific">Gnathostoma spinigerum</name>
    <dbReference type="NCBI Taxonomy" id="75299"/>
    <lineage>
        <taxon>Eukaryota</taxon>
        <taxon>Metazoa</taxon>
        <taxon>Ecdysozoa</taxon>
        <taxon>Nematoda</taxon>
        <taxon>Chromadorea</taxon>
        <taxon>Rhabditida</taxon>
        <taxon>Spirurina</taxon>
        <taxon>Gnathostomatomorpha</taxon>
        <taxon>Gnathostomatoidea</taxon>
        <taxon>Gnathostomatidae</taxon>
        <taxon>Gnathostoma</taxon>
    </lineage>
</organism>
<evidence type="ECO:0000313" key="2">
    <source>
        <dbReference type="Proteomes" id="UP001608902"/>
    </source>
</evidence>
<name>A0ABD6E7X4_9BILA</name>
<protein>
    <submittedName>
        <fullName evidence="1">Uncharacterized protein</fullName>
    </submittedName>
</protein>
<proteinExistence type="predicted"/>
<accession>A0ABD6E7X4</accession>
<dbReference type="Proteomes" id="UP001608902">
    <property type="component" value="Unassembled WGS sequence"/>
</dbReference>
<comment type="caution">
    <text evidence="1">The sequence shown here is derived from an EMBL/GenBank/DDBJ whole genome shotgun (WGS) entry which is preliminary data.</text>
</comment>
<dbReference type="EMBL" id="JBGFUD010001366">
    <property type="protein sequence ID" value="MFH4976184.1"/>
    <property type="molecule type" value="Genomic_DNA"/>
</dbReference>
<keyword evidence="2" id="KW-1185">Reference proteome</keyword>
<evidence type="ECO:0000313" key="1">
    <source>
        <dbReference type="EMBL" id="MFH4976184.1"/>
    </source>
</evidence>